<dbReference type="GO" id="GO:0004641">
    <property type="term" value="F:phosphoribosylformylglycinamidine cyclo-ligase activity"/>
    <property type="evidence" value="ECO:0007669"/>
    <property type="project" value="UniProtKB-UniRule"/>
</dbReference>
<proteinExistence type="inferred from homology"/>
<evidence type="ECO:0000259" key="9">
    <source>
        <dbReference type="Pfam" id="PF00586"/>
    </source>
</evidence>
<evidence type="ECO:0000256" key="2">
    <source>
        <dbReference type="ARBA" id="ARBA00013047"/>
    </source>
</evidence>
<dbReference type="EMBL" id="JZWS02000001">
    <property type="protein sequence ID" value="MCL7343082.1"/>
    <property type="molecule type" value="Genomic_DNA"/>
</dbReference>
<organism evidence="11">
    <name type="scientific">Candidatus Aramenus sulfurataquae</name>
    <dbReference type="NCBI Taxonomy" id="1326980"/>
    <lineage>
        <taxon>Archaea</taxon>
        <taxon>Thermoproteota</taxon>
        <taxon>Thermoprotei</taxon>
        <taxon>Sulfolobales</taxon>
        <taxon>Sulfolobaceae</taxon>
        <taxon>Candidatus Aramenus</taxon>
    </lineage>
</organism>
<feature type="domain" description="PurM-like C-terminal" evidence="10">
    <location>
        <begin position="163"/>
        <end position="312"/>
    </location>
</feature>
<dbReference type="Pfam" id="PF00586">
    <property type="entry name" value="AIRS"/>
    <property type="match status" value="1"/>
</dbReference>
<comment type="similarity">
    <text evidence="8">Belongs to the AIR synthase family.</text>
</comment>
<reference evidence="11" key="1">
    <citation type="submission" date="2015-03" db="EMBL/GenBank/DDBJ databases">
        <title>Metagenome Sequencing of an Archaeal-Dominated Microbial Community from a Hot Spring at the Los Azufres Geothermal Field, Mexico.</title>
        <authorList>
            <person name="Servin-Garciduenas L.E."/>
            <person name="Martinez-Romero E."/>
        </authorList>
    </citation>
    <scope>NUCLEOTIDE SEQUENCE [LARGE SCALE GENOMIC DNA]</scope>
    <source>
        <strain evidence="11">AZ1-454</strain>
    </source>
</reference>
<dbReference type="InterPro" id="IPR016188">
    <property type="entry name" value="PurM-like_N"/>
</dbReference>
<evidence type="ECO:0000256" key="4">
    <source>
        <dbReference type="ARBA" id="ARBA00022598"/>
    </source>
</evidence>
<keyword evidence="6 8" id="KW-0658">Purine biosynthesis</keyword>
<dbReference type="InterPro" id="IPR004733">
    <property type="entry name" value="PurM_cligase"/>
</dbReference>
<dbReference type="AlphaFoldDB" id="A0A0F2LS63"/>
<dbReference type="HAMAP" id="MF_00741">
    <property type="entry name" value="AIRS"/>
    <property type="match status" value="1"/>
</dbReference>
<dbReference type="SUPFAM" id="SSF56042">
    <property type="entry name" value="PurM C-terminal domain-like"/>
    <property type="match status" value="1"/>
</dbReference>
<dbReference type="PATRIC" id="fig|1326980.8.peg.814"/>
<protein>
    <recommendedName>
        <fullName evidence="2 8">Phosphoribosylformylglycinamidine cyclo-ligase</fullName>
        <ecNumber evidence="2 8">6.3.3.1</ecNumber>
    </recommendedName>
    <alternativeName>
        <fullName evidence="8">AIR synthase</fullName>
    </alternativeName>
    <alternativeName>
        <fullName evidence="8">AIRS</fullName>
    </alternativeName>
    <alternativeName>
        <fullName evidence="8">Phosphoribosyl-aminoimidazole synthetase</fullName>
    </alternativeName>
</protein>
<evidence type="ECO:0000256" key="5">
    <source>
        <dbReference type="ARBA" id="ARBA00022741"/>
    </source>
</evidence>
<dbReference type="GO" id="GO:0006189">
    <property type="term" value="P:'de novo' IMP biosynthetic process"/>
    <property type="evidence" value="ECO:0007669"/>
    <property type="project" value="UniProtKB-UniRule"/>
</dbReference>
<dbReference type="InterPro" id="IPR036921">
    <property type="entry name" value="PurM-like_N_sf"/>
</dbReference>
<dbReference type="Pfam" id="PF02769">
    <property type="entry name" value="AIRS_C"/>
    <property type="match status" value="1"/>
</dbReference>
<evidence type="ECO:0000256" key="3">
    <source>
        <dbReference type="ARBA" id="ARBA00022490"/>
    </source>
</evidence>
<dbReference type="EMBL" id="JZWS01000002">
    <property type="protein sequence ID" value="KJR79699.1"/>
    <property type="molecule type" value="Genomic_DNA"/>
</dbReference>
<dbReference type="GO" id="GO:0046084">
    <property type="term" value="P:adenine biosynthetic process"/>
    <property type="evidence" value="ECO:0007669"/>
    <property type="project" value="TreeGrafter"/>
</dbReference>
<gene>
    <name evidence="8 12" type="primary">purM</name>
    <name evidence="12" type="ORF">TQ35_000645</name>
    <name evidence="11" type="ORF">TQ35_00745</name>
</gene>
<keyword evidence="3 8" id="KW-0963">Cytoplasm</keyword>
<dbReference type="Gene3D" id="3.30.1330.10">
    <property type="entry name" value="PurM-like, N-terminal domain"/>
    <property type="match status" value="1"/>
</dbReference>
<comment type="caution">
    <text evidence="11">The sequence shown here is derived from an EMBL/GenBank/DDBJ whole genome shotgun (WGS) entry which is preliminary data.</text>
</comment>
<dbReference type="FunFam" id="3.30.1330.10:FF:000020">
    <property type="entry name" value="Phosphoribosylformylglycinamidine cyclo-ligase"/>
    <property type="match status" value="1"/>
</dbReference>
<dbReference type="GO" id="GO:0004637">
    <property type="term" value="F:phosphoribosylamine-glycine ligase activity"/>
    <property type="evidence" value="ECO:0007669"/>
    <property type="project" value="TreeGrafter"/>
</dbReference>
<dbReference type="CDD" id="cd02196">
    <property type="entry name" value="PurM"/>
    <property type="match status" value="1"/>
</dbReference>
<dbReference type="SUPFAM" id="SSF55326">
    <property type="entry name" value="PurM N-terminal domain-like"/>
    <property type="match status" value="1"/>
</dbReference>
<evidence type="ECO:0000256" key="8">
    <source>
        <dbReference type="HAMAP-Rule" id="MF_00741"/>
    </source>
</evidence>
<dbReference type="Gene3D" id="3.90.650.10">
    <property type="entry name" value="PurM-like C-terminal domain"/>
    <property type="match status" value="1"/>
</dbReference>
<dbReference type="GO" id="GO:0005524">
    <property type="term" value="F:ATP binding"/>
    <property type="evidence" value="ECO:0007669"/>
    <property type="project" value="UniProtKB-KW"/>
</dbReference>
<evidence type="ECO:0000256" key="7">
    <source>
        <dbReference type="ARBA" id="ARBA00022840"/>
    </source>
</evidence>
<keyword evidence="7 8" id="KW-0067">ATP-binding</keyword>
<dbReference type="InterPro" id="IPR036676">
    <property type="entry name" value="PurM-like_C_sf"/>
</dbReference>
<feature type="domain" description="PurM-like N-terminal" evidence="9">
    <location>
        <begin position="41"/>
        <end position="153"/>
    </location>
</feature>
<reference evidence="12" key="2">
    <citation type="submission" date="2022-05" db="EMBL/GenBank/DDBJ databases">
        <title>Metagenome Sequencing of an Archaeal-Dominated Microbial Community from a Hot Spring at the Los Azufres Geothermal Field, Mexico.</title>
        <authorList>
            <person name="Marin-Paredes R."/>
            <person name="Martinez-Romero E."/>
            <person name="Servin-Garciduenas L.E."/>
        </authorList>
    </citation>
    <scope>NUCLEOTIDE SEQUENCE</scope>
    <source>
        <strain evidence="12">AZ1-454</strain>
    </source>
</reference>
<sequence>MVSKYTDAGVDIGKQRELHSKIAEMISSTYRNAIVGAGHYSGVVKVGTQNIAIHVDGVGTKTLLSLKTGIYEPIGVDCVAMNVNDLVSIGARPVALVDYLALERPMEDVVEQLTKGLVKGAKESDAEIVGGETAIMPGVINGYDIACTAIGVVDSPKLGNDVRPGDVVLGLGSNGVHANGFSLVRKLIDEGKLSLKDWGEELMKPTRIYVREILAVLDKVKAVAHITGGSFTKLRRVTKYGLELRMPEPHEVFKEIERAGVPHDEMYRVFNMGVGMVVFTDRENAEVLKNFLSRYHEVFELGQVTEGDKIKIITYKNEILYL</sequence>
<dbReference type="InterPro" id="IPR010918">
    <property type="entry name" value="PurM-like_C_dom"/>
</dbReference>
<evidence type="ECO:0000256" key="1">
    <source>
        <dbReference type="ARBA" id="ARBA00004686"/>
    </source>
</evidence>
<comment type="subcellular location">
    <subcellularLocation>
        <location evidence="8">Cytoplasm</location>
    </subcellularLocation>
</comment>
<name>A0A0F2LS63_9CREN</name>
<dbReference type="EC" id="6.3.3.1" evidence="2 8"/>
<dbReference type="NCBIfam" id="TIGR00878">
    <property type="entry name" value="purM"/>
    <property type="match status" value="1"/>
</dbReference>
<dbReference type="GO" id="GO:0005829">
    <property type="term" value="C:cytosol"/>
    <property type="evidence" value="ECO:0007669"/>
    <property type="project" value="TreeGrafter"/>
</dbReference>
<dbReference type="PANTHER" id="PTHR10520:SF12">
    <property type="entry name" value="TRIFUNCTIONAL PURINE BIOSYNTHETIC PROTEIN ADENOSINE-3"/>
    <property type="match status" value="1"/>
</dbReference>
<keyword evidence="5 8" id="KW-0547">Nucleotide-binding</keyword>
<evidence type="ECO:0000256" key="6">
    <source>
        <dbReference type="ARBA" id="ARBA00022755"/>
    </source>
</evidence>
<comment type="catalytic activity">
    <reaction evidence="8">
        <text>2-formamido-N(1)-(5-O-phospho-beta-D-ribosyl)acetamidine + ATP = 5-amino-1-(5-phospho-beta-D-ribosyl)imidazole + ADP + phosphate + H(+)</text>
        <dbReference type="Rhea" id="RHEA:23032"/>
        <dbReference type="ChEBI" id="CHEBI:15378"/>
        <dbReference type="ChEBI" id="CHEBI:30616"/>
        <dbReference type="ChEBI" id="CHEBI:43474"/>
        <dbReference type="ChEBI" id="CHEBI:137981"/>
        <dbReference type="ChEBI" id="CHEBI:147287"/>
        <dbReference type="ChEBI" id="CHEBI:456216"/>
        <dbReference type="EC" id="6.3.3.1"/>
    </reaction>
</comment>
<dbReference type="PANTHER" id="PTHR10520">
    <property type="entry name" value="TRIFUNCTIONAL PURINE BIOSYNTHETIC PROTEIN ADENOSINE-3-RELATED"/>
    <property type="match status" value="1"/>
</dbReference>
<evidence type="ECO:0000313" key="11">
    <source>
        <dbReference type="EMBL" id="KJR79699.1"/>
    </source>
</evidence>
<evidence type="ECO:0000313" key="12">
    <source>
        <dbReference type="EMBL" id="MCL7343082.1"/>
    </source>
</evidence>
<keyword evidence="4 8" id="KW-0436">Ligase</keyword>
<comment type="pathway">
    <text evidence="1 8">Purine metabolism; IMP biosynthesis via de novo pathway; 5-amino-1-(5-phospho-D-ribosyl)imidazole from N(2)-formyl-N(1)-(5-phospho-D-ribosyl)glycinamide: step 2/2.</text>
</comment>
<accession>A0A0F2LS63</accession>
<dbReference type="UniPathway" id="UPA00074">
    <property type="reaction ID" value="UER00129"/>
</dbReference>
<evidence type="ECO:0000259" key="10">
    <source>
        <dbReference type="Pfam" id="PF02769"/>
    </source>
</evidence>